<organism evidence="9 10">
    <name type="scientific">Gilliamella apicola</name>
    <dbReference type="NCBI Taxonomy" id="1196095"/>
    <lineage>
        <taxon>Bacteria</taxon>
        <taxon>Pseudomonadati</taxon>
        <taxon>Pseudomonadota</taxon>
        <taxon>Gammaproteobacteria</taxon>
        <taxon>Orbales</taxon>
        <taxon>Orbaceae</taxon>
        <taxon>Gilliamella</taxon>
    </lineage>
</organism>
<dbReference type="GO" id="GO:0051274">
    <property type="term" value="P:beta-glucan biosynthetic process"/>
    <property type="evidence" value="ECO:0007669"/>
    <property type="project" value="TreeGrafter"/>
</dbReference>
<dbReference type="Pfam" id="PF04349">
    <property type="entry name" value="MdoG"/>
    <property type="match status" value="1"/>
</dbReference>
<keyword evidence="6" id="KW-0574">Periplasm</keyword>
<dbReference type="PANTHER" id="PTHR30504:SF4">
    <property type="entry name" value="GLUCANS BIOSYNTHESIS PROTEIN G"/>
    <property type="match status" value="1"/>
</dbReference>
<dbReference type="InterPro" id="IPR011013">
    <property type="entry name" value="Gal_mutarotase_sf_dom"/>
</dbReference>
<protein>
    <recommendedName>
        <fullName evidence="4">Glucans biosynthesis protein G</fullName>
    </recommendedName>
</protein>
<dbReference type="GO" id="GO:0030288">
    <property type="term" value="C:outer membrane-bounded periplasmic space"/>
    <property type="evidence" value="ECO:0007669"/>
    <property type="project" value="TreeGrafter"/>
</dbReference>
<accession>A0A556SSR8</accession>
<dbReference type="GO" id="GO:0030246">
    <property type="term" value="F:carbohydrate binding"/>
    <property type="evidence" value="ECO:0007669"/>
    <property type="project" value="InterPro"/>
</dbReference>
<evidence type="ECO:0000256" key="4">
    <source>
        <dbReference type="ARBA" id="ARBA00015376"/>
    </source>
</evidence>
<evidence type="ECO:0000256" key="6">
    <source>
        <dbReference type="ARBA" id="ARBA00022764"/>
    </source>
</evidence>
<dbReference type="SUPFAM" id="SSF81296">
    <property type="entry name" value="E set domains"/>
    <property type="match status" value="1"/>
</dbReference>
<dbReference type="EMBL" id="VMHM01000004">
    <property type="protein sequence ID" value="TSK04170.1"/>
    <property type="molecule type" value="Genomic_DNA"/>
</dbReference>
<dbReference type="GO" id="GO:0003824">
    <property type="term" value="F:catalytic activity"/>
    <property type="evidence" value="ECO:0007669"/>
    <property type="project" value="InterPro"/>
</dbReference>
<comment type="pathway">
    <text evidence="2">Glycan metabolism; osmoregulated periplasmic glucan (OPG) biosynthesis.</text>
</comment>
<dbReference type="InterPro" id="IPR014756">
    <property type="entry name" value="Ig_E-set"/>
</dbReference>
<dbReference type="PIRSF" id="PIRSF006281">
    <property type="entry name" value="MdoG"/>
    <property type="match status" value="1"/>
</dbReference>
<evidence type="ECO:0000313" key="10">
    <source>
        <dbReference type="Proteomes" id="UP000319483"/>
    </source>
</evidence>
<name>A0A556SSR8_9GAMM</name>
<dbReference type="SUPFAM" id="SSF74650">
    <property type="entry name" value="Galactose mutarotase-like"/>
    <property type="match status" value="1"/>
</dbReference>
<dbReference type="PANTHER" id="PTHR30504">
    <property type="entry name" value="GLUCANS BIOSYNTHESIS PROTEIN"/>
    <property type="match status" value="1"/>
</dbReference>
<comment type="caution">
    <text evidence="9">The sequence shown here is derived from an EMBL/GenBank/DDBJ whole genome shotgun (WGS) entry which is preliminary data.</text>
</comment>
<evidence type="ECO:0000259" key="8">
    <source>
        <dbReference type="Pfam" id="PF04349"/>
    </source>
</evidence>
<dbReference type="AlphaFoldDB" id="A0A556SSR8"/>
<sequence>MRVFMYNLLPISQFSKTATCKMLCIVSALCISFSSYAFSFNDVVTKAEKLAKKSYVQPSKNIPNELASLQFADYQKIQFNHEKAYWNDKKTRFKLEFYHEGMYFDTPVQINEIVNNQVNEIKFDPSYFDLSKVGLDHLNTKKLGFAGFKVHYPINNPTKTDDEIFTALGGSYFRAVGKDQRYGLSARGLAIDTGEMTGEEFPRFKEFWIERPSPKQKHLVIYALLDSPRVTGAYKLILVPSVDTTITVQAKIFFRDSVKKLGIAPLTSMYLFGPNQPSPLLNYRPAMHDSNGLSILSNSGEWIWRPLNNPKRLSFSSYSFEDPKGFGLIQRDNGFEDYQDLDDHYELRPSVWTEILGNWQKGRVELVEIPTADETNDNIVSFWVPEKQYKAGDSLDVKYRLHYSLNEKQRYPDNVARAISTRLSLGDIKQANLIRKLDGSNAYVIDFAGPNLSEQEPVKAISSINNGSIVSCDVQYNSVTKGWRVLIRFNVQDNKKPTDIRVQLASEKMNQILSETWSGQYPGQ</sequence>
<dbReference type="Proteomes" id="UP000319483">
    <property type="component" value="Unassembled WGS sequence"/>
</dbReference>
<evidence type="ECO:0000313" key="9">
    <source>
        <dbReference type="EMBL" id="TSK04170.1"/>
    </source>
</evidence>
<gene>
    <name evidence="9" type="ORF">FPQ15_04110</name>
</gene>
<evidence type="ECO:0000256" key="1">
    <source>
        <dbReference type="ARBA" id="ARBA00004418"/>
    </source>
</evidence>
<comment type="subcellular location">
    <subcellularLocation>
        <location evidence="1">Periplasm</location>
    </subcellularLocation>
</comment>
<reference evidence="9 10" key="1">
    <citation type="submission" date="2019-07" db="EMBL/GenBank/DDBJ databases">
        <title>Gilliamella genomes.</title>
        <authorList>
            <person name="Zheng H."/>
        </authorList>
    </citation>
    <scope>NUCLEOTIDE SEQUENCE [LARGE SCALE GENOMIC DNA]</scope>
    <source>
        <strain evidence="9 10">W8127</strain>
    </source>
</reference>
<evidence type="ECO:0000256" key="5">
    <source>
        <dbReference type="ARBA" id="ARBA00022729"/>
    </source>
</evidence>
<comment type="similarity">
    <text evidence="3">Belongs to the OpgD/OpgG family.</text>
</comment>
<dbReference type="InterPro" id="IPR013783">
    <property type="entry name" value="Ig-like_fold"/>
</dbReference>
<dbReference type="Gene3D" id="2.70.98.10">
    <property type="match status" value="1"/>
</dbReference>
<evidence type="ECO:0000256" key="2">
    <source>
        <dbReference type="ARBA" id="ARBA00005001"/>
    </source>
</evidence>
<dbReference type="Gene3D" id="2.60.40.10">
    <property type="entry name" value="Immunoglobulins"/>
    <property type="match status" value="1"/>
</dbReference>
<dbReference type="FunFam" id="2.70.98.10:FF:000001">
    <property type="entry name" value="Glucans biosynthesis protein G"/>
    <property type="match status" value="1"/>
</dbReference>
<feature type="chain" id="PRO_5021880763" description="Glucans biosynthesis protein G" evidence="7">
    <location>
        <begin position="38"/>
        <end position="524"/>
    </location>
</feature>
<feature type="domain" description="Glucan biosynthesis periplasmic MdoG C-terminal" evidence="8">
    <location>
        <begin position="38"/>
        <end position="520"/>
    </location>
</feature>
<dbReference type="UniPathway" id="UPA00637"/>
<proteinExistence type="inferred from homology"/>
<dbReference type="InterPro" id="IPR007444">
    <property type="entry name" value="Glucan_biosyn_MdoG_C"/>
</dbReference>
<dbReference type="InterPro" id="IPR014438">
    <property type="entry name" value="Glucan_biosyn_MdoG/MdoD"/>
</dbReference>
<evidence type="ECO:0000256" key="3">
    <source>
        <dbReference type="ARBA" id="ARBA00009284"/>
    </source>
</evidence>
<dbReference type="InterPro" id="IPR014718">
    <property type="entry name" value="GH-type_carb-bd"/>
</dbReference>
<keyword evidence="5 7" id="KW-0732">Signal</keyword>
<evidence type="ECO:0000256" key="7">
    <source>
        <dbReference type="SAM" id="SignalP"/>
    </source>
</evidence>
<feature type="signal peptide" evidence="7">
    <location>
        <begin position="1"/>
        <end position="37"/>
    </location>
</feature>